<dbReference type="STRING" id="1173111.SAMN05444955_103138"/>
<protein>
    <recommendedName>
        <fullName evidence="1">DNA-directed DNA polymerase</fullName>
        <ecNumber evidence="1">2.7.7.7</ecNumber>
    </recommendedName>
</protein>
<dbReference type="SMART" id="SM00481">
    <property type="entry name" value="POLIIIAc"/>
    <property type="match status" value="1"/>
</dbReference>
<evidence type="ECO:0000256" key="1">
    <source>
        <dbReference type="ARBA" id="ARBA00012417"/>
    </source>
</evidence>
<evidence type="ECO:0000313" key="8">
    <source>
        <dbReference type="EMBL" id="SEM91329.1"/>
    </source>
</evidence>
<dbReference type="GO" id="GO:0008408">
    <property type="term" value="F:3'-5' exonuclease activity"/>
    <property type="evidence" value="ECO:0007669"/>
    <property type="project" value="InterPro"/>
</dbReference>
<dbReference type="InterPro" id="IPR004013">
    <property type="entry name" value="PHP_dom"/>
</dbReference>
<dbReference type="InterPro" id="IPR016195">
    <property type="entry name" value="Pol/histidinol_Pase-like"/>
</dbReference>
<dbReference type="Pfam" id="PF07733">
    <property type="entry name" value="DNA_pol3_alpha"/>
    <property type="match status" value="1"/>
</dbReference>
<dbReference type="AlphaFoldDB" id="A0A1H8C8W1"/>
<organism evidence="8 9">
    <name type="scientific">Lihuaxuella thermophila</name>
    <dbReference type="NCBI Taxonomy" id="1173111"/>
    <lineage>
        <taxon>Bacteria</taxon>
        <taxon>Bacillati</taxon>
        <taxon>Bacillota</taxon>
        <taxon>Bacilli</taxon>
        <taxon>Bacillales</taxon>
        <taxon>Thermoactinomycetaceae</taxon>
        <taxon>Lihuaxuella</taxon>
    </lineage>
</organism>
<keyword evidence="9" id="KW-1185">Reference proteome</keyword>
<dbReference type="SUPFAM" id="SSF89550">
    <property type="entry name" value="PHP domain-like"/>
    <property type="match status" value="1"/>
</dbReference>
<dbReference type="Pfam" id="PF17657">
    <property type="entry name" value="DNA_pol3_finger"/>
    <property type="match status" value="1"/>
</dbReference>
<dbReference type="Proteomes" id="UP000199695">
    <property type="component" value="Unassembled WGS sequence"/>
</dbReference>
<dbReference type="RefSeq" id="WP_170839734.1">
    <property type="nucleotide sequence ID" value="NZ_FOCQ01000003.1"/>
</dbReference>
<keyword evidence="3" id="KW-0548">Nucleotidyltransferase</keyword>
<dbReference type="EC" id="2.7.7.7" evidence="1"/>
<sequence>MEFVHLHVHTEYSLPEAVCRLEELIKKAKSLGMTSLAIADQETMDGVIRFYELARKYGIHPIIGCEMKVEDGGMLILLAATHRGYQQMVGWLNNGFRPPDSHGDVIALSGGRNGTIHHLLRNGHLDRAKGKAAEYVKWFGKENFYLEIQHHGFAEDQTMMERTEWLSKQTGIPLVATHEVCYLDRNDALLVDLFQRKQTHPPARTPFDFPTPLEMEKKFRHLPEALANTVRISRRCRFHLQPGSYKLPKFPVPEPWSAEGYLKHLCQEGVRNRFDFRLLDHDERNKLIQRLNRELTVIINRGLASYFLIVWDLVRFARKNGIPVGPGRGSAAGSLVVYLLGITEVNPLEYGLSFERFLSPDRPDLPDIDLDVCQRRRQEVIQYLKDRYGADQVIHIGVFNAFGTRGAVREAGKRLDLPEKQIDLLAKLLPSFSGKGGIRHCVESLPEFTRIPVRKEPYQSLFRLAERLEGLPRHHSSHPSGMLIGDGDLERTVPLRRRPDGDWMTTYDKEDIASLGLLKIDLLGLRHLTIIHDTLKAVFERTGEQMEVGEIPLNDEKTFQTIAAGDTLGCFQLESMGIRNLMRRMQPKSLDDLSVLLALYRPGAWQEGIVETFLRRRNGDEEIPDWLPEIQPVLAPTCGLILYQEQVIQIAQAVAGYSAGEGDSLRRALSNKSLDALNVHRERFVRGALKKGRTNEEASSVFDFLARFAGYSFNKAHSVSYAYLAYWSVYLKTHFPTEFMASLLSTEGGYYGKKVYIREVTRMGISLLRPDINRSGFGFTPEENGIRIGLNQIKGSGPGSVAQLLQSRQKEGPFTSFRDFVARMKGCGIKAPVLKAWIAAGACDGLEENRRQMIHSLCSWQLPLFDDFSPDEKRRLEKNLLGFCPDGAPSKKWRQFMHEYQIVPIESLSRMVHQTKIRVSGAVIQFRRQRTTDGKYLLVLVLQDHSGMVEVVLYPEIYKAFLYQLNPLGIMVEGSLRTGNQTCQVIAEKIKALGG</sequence>
<evidence type="ECO:0000313" key="9">
    <source>
        <dbReference type="Proteomes" id="UP000199695"/>
    </source>
</evidence>
<evidence type="ECO:0000256" key="5">
    <source>
        <dbReference type="ARBA" id="ARBA00022932"/>
    </source>
</evidence>
<dbReference type="InterPro" id="IPR011708">
    <property type="entry name" value="DNA_pol3_alpha_NTPase_dom"/>
</dbReference>
<accession>A0A1H8C8W1</accession>
<proteinExistence type="predicted"/>
<evidence type="ECO:0000256" key="2">
    <source>
        <dbReference type="ARBA" id="ARBA00022679"/>
    </source>
</evidence>
<dbReference type="InterPro" id="IPR029460">
    <property type="entry name" value="DNAPol_HHH"/>
</dbReference>
<dbReference type="Gene3D" id="1.10.10.1600">
    <property type="entry name" value="Bacterial DNA polymerase III alpha subunit, thumb domain"/>
    <property type="match status" value="1"/>
</dbReference>
<dbReference type="InterPro" id="IPR041931">
    <property type="entry name" value="DNA_pol3_alpha_thumb_dom"/>
</dbReference>
<evidence type="ECO:0000256" key="6">
    <source>
        <dbReference type="ARBA" id="ARBA00049244"/>
    </source>
</evidence>
<dbReference type="Gene3D" id="3.20.20.140">
    <property type="entry name" value="Metal-dependent hydrolases"/>
    <property type="match status" value="1"/>
</dbReference>
<dbReference type="InterPro" id="IPR040982">
    <property type="entry name" value="DNA_pol3_finger"/>
</dbReference>
<name>A0A1H8C8W1_9BACL</name>
<feature type="domain" description="Polymerase/histidinol phosphatase N-terminal" evidence="7">
    <location>
        <begin position="4"/>
        <end position="71"/>
    </location>
</feature>
<dbReference type="Pfam" id="PF02811">
    <property type="entry name" value="PHP"/>
    <property type="match status" value="1"/>
</dbReference>
<dbReference type="InterPro" id="IPR004805">
    <property type="entry name" value="DnaE2/DnaE/PolC"/>
</dbReference>
<dbReference type="CDD" id="cd04485">
    <property type="entry name" value="DnaE_OBF"/>
    <property type="match status" value="1"/>
</dbReference>
<comment type="catalytic activity">
    <reaction evidence="6">
        <text>DNA(n) + a 2'-deoxyribonucleoside 5'-triphosphate = DNA(n+1) + diphosphate</text>
        <dbReference type="Rhea" id="RHEA:22508"/>
        <dbReference type="Rhea" id="RHEA-COMP:17339"/>
        <dbReference type="Rhea" id="RHEA-COMP:17340"/>
        <dbReference type="ChEBI" id="CHEBI:33019"/>
        <dbReference type="ChEBI" id="CHEBI:61560"/>
        <dbReference type="ChEBI" id="CHEBI:173112"/>
        <dbReference type="EC" id="2.7.7.7"/>
    </reaction>
</comment>
<evidence type="ECO:0000256" key="4">
    <source>
        <dbReference type="ARBA" id="ARBA00022705"/>
    </source>
</evidence>
<dbReference type="GO" id="GO:0003887">
    <property type="term" value="F:DNA-directed DNA polymerase activity"/>
    <property type="evidence" value="ECO:0007669"/>
    <property type="project" value="UniProtKB-KW"/>
</dbReference>
<dbReference type="InterPro" id="IPR003141">
    <property type="entry name" value="Pol/His_phosphatase_N"/>
</dbReference>
<dbReference type="Pfam" id="PF14579">
    <property type="entry name" value="HHH_6"/>
    <property type="match status" value="1"/>
</dbReference>
<evidence type="ECO:0000256" key="3">
    <source>
        <dbReference type="ARBA" id="ARBA00022695"/>
    </source>
</evidence>
<reference evidence="8 9" key="1">
    <citation type="submission" date="2016-10" db="EMBL/GenBank/DDBJ databases">
        <authorList>
            <person name="de Groot N.N."/>
        </authorList>
    </citation>
    <scope>NUCLEOTIDE SEQUENCE [LARGE SCALE GENOMIC DNA]</scope>
    <source>
        <strain evidence="8 9">DSM 46701</strain>
    </source>
</reference>
<keyword evidence="4" id="KW-0235">DNA replication</keyword>
<dbReference type="EMBL" id="FOCQ01000003">
    <property type="protein sequence ID" value="SEM91329.1"/>
    <property type="molecule type" value="Genomic_DNA"/>
</dbReference>
<gene>
    <name evidence="8" type="ORF">SAMN05444955_103138</name>
</gene>
<keyword evidence="2" id="KW-0808">Transferase</keyword>
<evidence type="ECO:0000259" key="7">
    <source>
        <dbReference type="SMART" id="SM00481"/>
    </source>
</evidence>
<dbReference type="PANTHER" id="PTHR32294">
    <property type="entry name" value="DNA POLYMERASE III SUBUNIT ALPHA"/>
    <property type="match status" value="1"/>
</dbReference>
<keyword evidence="5" id="KW-0239">DNA-directed DNA polymerase</keyword>
<dbReference type="Gene3D" id="1.10.150.870">
    <property type="match status" value="1"/>
</dbReference>
<dbReference type="GO" id="GO:0006260">
    <property type="term" value="P:DNA replication"/>
    <property type="evidence" value="ECO:0007669"/>
    <property type="project" value="UniProtKB-KW"/>
</dbReference>
<dbReference type="NCBIfam" id="TIGR00594">
    <property type="entry name" value="polc"/>
    <property type="match status" value="1"/>
</dbReference>